<accession>A0A251YWR8</accession>
<proteinExistence type="predicted"/>
<reference evidence="1 2" key="1">
    <citation type="submission" date="2016-08" db="EMBL/GenBank/DDBJ databases">
        <title>Genome sequence of Clavibacter michiganensis spp strain CFBP8017.</title>
        <authorList>
            <person name="Thapa S.P."/>
            <person name="Coaker G."/>
            <person name="Jacques M.-A."/>
        </authorList>
    </citation>
    <scope>NUCLEOTIDE SEQUENCE [LARGE SCALE GENOMIC DNA]</scope>
    <source>
        <strain evidence="1">CFBP8017</strain>
    </source>
</reference>
<comment type="caution">
    <text evidence="1">The sequence shown here is derived from an EMBL/GenBank/DDBJ whole genome shotgun (WGS) entry which is preliminary data.</text>
</comment>
<dbReference type="EMBL" id="MDJY01000007">
    <property type="protein sequence ID" value="OUE28563.1"/>
    <property type="molecule type" value="Genomic_DNA"/>
</dbReference>
<sequence length="75" mass="8379">MRNLEAETINEVAGKWVSLGLDFFESTVGVSKMYIYAASELGVKYANILFEQHGVVIYPDNLKAEGIDHGLIFRV</sequence>
<dbReference type="RefSeq" id="WP_143757220.1">
    <property type="nucleotide sequence ID" value="NZ_MDJY01000007.1"/>
</dbReference>
<protein>
    <submittedName>
        <fullName evidence="1">Uncharacterized protein</fullName>
    </submittedName>
</protein>
<evidence type="ECO:0000313" key="1">
    <source>
        <dbReference type="EMBL" id="OUE28563.1"/>
    </source>
</evidence>
<organism evidence="1 2">
    <name type="scientific">Clavibacter michiganensis</name>
    <dbReference type="NCBI Taxonomy" id="28447"/>
    <lineage>
        <taxon>Bacteria</taxon>
        <taxon>Bacillati</taxon>
        <taxon>Actinomycetota</taxon>
        <taxon>Actinomycetes</taxon>
        <taxon>Micrococcales</taxon>
        <taxon>Microbacteriaceae</taxon>
        <taxon>Clavibacter</taxon>
    </lineage>
</organism>
<name>A0A251YWR8_9MICO</name>
<dbReference type="AlphaFoldDB" id="A0A251YWR8"/>
<dbReference type="Proteomes" id="UP000195011">
    <property type="component" value="Unassembled WGS sequence"/>
</dbReference>
<gene>
    <name evidence="1" type="ORF">BFL36_01245</name>
</gene>
<evidence type="ECO:0000313" key="2">
    <source>
        <dbReference type="Proteomes" id="UP000195011"/>
    </source>
</evidence>